<dbReference type="EMBL" id="JAPZBU010000006">
    <property type="protein sequence ID" value="KAJ5397646.1"/>
    <property type="molecule type" value="Genomic_DNA"/>
</dbReference>
<evidence type="ECO:0000313" key="5">
    <source>
        <dbReference type="EMBL" id="KAJ5397646.1"/>
    </source>
</evidence>
<dbReference type="OrthoDB" id="406505at2759"/>
<name>A0A9W9W391_9EURO</name>
<dbReference type="InterPro" id="IPR036908">
    <property type="entry name" value="RlpA-like_sf"/>
</dbReference>
<keyword evidence="6" id="KW-1185">Reference proteome</keyword>
<dbReference type="InterPro" id="IPR051477">
    <property type="entry name" value="Expansin_CellWall"/>
</dbReference>
<evidence type="ECO:0000256" key="1">
    <source>
        <dbReference type="ARBA" id="ARBA00022729"/>
    </source>
</evidence>
<sequence length="355" mass="36032">MKYQNIASMGLALLSSAATVSASPLVLRGNSGVCPKGYSPTVITMSVPITATPTPVAIEEPTSTPSTPAPVTDSETQTPIQIETSSPVGYVAAIPSSTTEASVPETTQAAVVVTTSSSQAPAVHAAVPTTSSVTEEAAVSQTPVAQSKQASVSSSSGGSSGEATFYGGNVAGGTCSFSGYTIPSNLFGTAFSGAVWDNAAKCGSCVAVTGPNGKTIKAMIVDKCPECAEGHFDLFQDAFAELSDISAGVIDITYSAVSCDLEGPLKLKNKEGTSAYWFSMQVVNANEPVTKLEVSTDGGSNWQSTTRTDYNFFENSSGFGTDSVTVRVTGESGTTVVVKNVGSEAGSEITAGSNL</sequence>
<feature type="domain" description="Expansin-like EG45" evidence="4">
    <location>
        <begin position="172"/>
        <end position="264"/>
    </location>
</feature>
<dbReference type="Pfam" id="PF03330">
    <property type="entry name" value="DPBB_1"/>
    <property type="match status" value="1"/>
</dbReference>
<dbReference type="InterPro" id="IPR009009">
    <property type="entry name" value="RlpA-like_DPBB"/>
</dbReference>
<feature type="chain" id="PRO_5040784438" description="Expansin-like EG45 domain-containing protein" evidence="3">
    <location>
        <begin position="23"/>
        <end position="355"/>
    </location>
</feature>
<feature type="signal peptide" evidence="3">
    <location>
        <begin position="1"/>
        <end position="22"/>
    </location>
</feature>
<protein>
    <recommendedName>
        <fullName evidence="4">Expansin-like EG45 domain-containing protein</fullName>
    </recommendedName>
</protein>
<dbReference type="InterPro" id="IPR007112">
    <property type="entry name" value="Expansin/allergen_DPBB_dom"/>
</dbReference>
<evidence type="ECO:0000256" key="3">
    <source>
        <dbReference type="SAM" id="SignalP"/>
    </source>
</evidence>
<dbReference type="Gene3D" id="2.60.40.760">
    <property type="entry name" value="Expansin, cellulose-binding-like domain"/>
    <property type="match status" value="1"/>
</dbReference>
<dbReference type="RefSeq" id="XP_056489698.1">
    <property type="nucleotide sequence ID" value="XM_056630396.1"/>
</dbReference>
<reference evidence="5" key="2">
    <citation type="journal article" date="2023" name="IMA Fungus">
        <title>Comparative genomic study of the Penicillium genus elucidates a diverse pangenome and 15 lateral gene transfer events.</title>
        <authorList>
            <person name="Petersen C."/>
            <person name="Sorensen T."/>
            <person name="Nielsen M.R."/>
            <person name="Sondergaard T.E."/>
            <person name="Sorensen J.L."/>
            <person name="Fitzpatrick D.A."/>
            <person name="Frisvad J.C."/>
            <person name="Nielsen K.L."/>
        </authorList>
    </citation>
    <scope>NUCLEOTIDE SEQUENCE</scope>
    <source>
        <strain evidence="5">IBT 29677</strain>
    </source>
</reference>
<feature type="compositionally biased region" description="Polar residues" evidence="2">
    <location>
        <begin position="140"/>
        <end position="150"/>
    </location>
</feature>
<dbReference type="AlphaFoldDB" id="A0A9W9W391"/>
<dbReference type="PANTHER" id="PTHR31836">
    <property type="match status" value="1"/>
</dbReference>
<reference evidence="5" key="1">
    <citation type="submission" date="2022-12" db="EMBL/GenBank/DDBJ databases">
        <authorList>
            <person name="Petersen C."/>
        </authorList>
    </citation>
    <scope>NUCLEOTIDE SEQUENCE</scope>
    <source>
        <strain evidence="5">IBT 29677</strain>
    </source>
</reference>
<dbReference type="SUPFAM" id="SSF49590">
    <property type="entry name" value="PHL pollen allergen"/>
    <property type="match status" value="1"/>
</dbReference>
<dbReference type="Gene3D" id="2.40.40.10">
    <property type="entry name" value="RlpA-like domain"/>
    <property type="match status" value="1"/>
</dbReference>
<dbReference type="InterPro" id="IPR036749">
    <property type="entry name" value="Expansin_CBD_sf"/>
</dbReference>
<dbReference type="Proteomes" id="UP001147747">
    <property type="component" value="Unassembled WGS sequence"/>
</dbReference>
<evidence type="ECO:0000313" key="6">
    <source>
        <dbReference type="Proteomes" id="UP001147747"/>
    </source>
</evidence>
<gene>
    <name evidence="5" type="ORF">N7509_005759</name>
</gene>
<comment type="caution">
    <text evidence="5">The sequence shown here is derived from an EMBL/GenBank/DDBJ whole genome shotgun (WGS) entry which is preliminary data.</text>
</comment>
<dbReference type="PANTHER" id="PTHR31836:SF21">
    <property type="entry name" value="EXPANSIN-LIKE PROTEIN 7"/>
    <property type="match status" value="1"/>
</dbReference>
<accession>A0A9W9W391</accession>
<evidence type="ECO:0000256" key="2">
    <source>
        <dbReference type="SAM" id="MobiDB-lite"/>
    </source>
</evidence>
<dbReference type="NCBIfam" id="NF041144">
    <property type="entry name" value="expansin_EXLX1"/>
    <property type="match status" value="1"/>
</dbReference>
<dbReference type="GeneID" id="81369376"/>
<dbReference type="PROSITE" id="PS50842">
    <property type="entry name" value="EXPANSIN_EG45"/>
    <property type="match status" value="1"/>
</dbReference>
<organism evidence="5 6">
    <name type="scientific">Penicillium cosmopolitanum</name>
    <dbReference type="NCBI Taxonomy" id="1131564"/>
    <lineage>
        <taxon>Eukaryota</taxon>
        <taxon>Fungi</taxon>
        <taxon>Dikarya</taxon>
        <taxon>Ascomycota</taxon>
        <taxon>Pezizomycotina</taxon>
        <taxon>Eurotiomycetes</taxon>
        <taxon>Eurotiomycetidae</taxon>
        <taxon>Eurotiales</taxon>
        <taxon>Aspergillaceae</taxon>
        <taxon>Penicillium</taxon>
    </lineage>
</organism>
<feature type="compositionally biased region" description="Low complexity" evidence="2">
    <location>
        <begin position="61"/>
        <end position="74"/>
    </location>
</feature>
<evidence type="ECO:0000259" key="4">
    <source>
        <dbReference type="PROSITE" id="PS50842"/>
    </source>
</evidence>
<feature type="region of interest" description="Disordered" evidence="2">
    <location>
        <begin position="58"/>
        <end position="78"/>
    </location>
</feature>
<dbReference type="InterPro" id="IPR049818">
    <property type="entry name" value="Expansin_EXLX1-like"/>
</dbReference>
<feature type="region of interest" description="Disordered" evidence="2">
    <location>
        <begin position="140"/>
        <end position="159"/>
    </location>
</feature>
<proteinExistence type="predicted"/>
<dbReference type="SUPFAM" id="SSF50685">
    <property type="entry name" value="Barwin-like endoglucanases"/>
    <property type="match status" value="1"/>
</dbReference>
<keyword evidence="1 3" id="KW-0732">Signal</keyword>
<dbReference type="CDD" id="cd22272">
    <property type="entry name" value="DPBB_EXLX1-like"/>
    <property type="match status" value="1"/>
</dbReference>